<comment type="similarity">
    <text evidence="2 8">Belongs to the cutinase family.</text>
</comment>
<evidence type="ECO:0000256" key="1">
    <source>
        <dbReference type="ARBA" id="ARBA00004613"/>
    </source>
</evidence>
<sequence>MSGGSLARIFGVAAVTTSALAGGLVTARYAAAAACPDVEVTFARGTDEPPGVGGVGLSFIDSLRSQAGRRSVGVYPVNYPAANAFASSSAAGANDARAHVESMAASCPDTRLVLGGYSQGAGVIDMATNDLAGVVDHVAAVAVFGNPQSAFSRRLGGGQLPTISPLYSSKTINLCVPDDPICSEGRNGNAHVAYVQTGMTNQAAAFAASRL</sequence>
<evidence type="ECO:0000256" key="8">
    <source>
        <dbReference type="RuleBase" id="RU361263"/>
    </source>
</evidence>
<dbReference type="InterPro" id="IPR043580">
    <property type="entry name" value="CUTINASE_1"/>
</dbReference>
<comment type="caution">
    <text evidence="9">The sequence shown here is derived from an EMBL/GenBank/DDBJ whole genome shotgun (WGS) entry which is preliminary data.</text>
</comment>
<comment type="function">
    <text evidence="8">Catalyzes the hydrolysis of complex carboxylic polyesters found in the cell wall of plants. Degrades cutin, a macromolecule that forms the structure of the plant cuticle.</text>
</comment>
<dbReference type="PROSITE" id="PS00155">
    <property type="entry name" value="CUTINASE_1"/>
    <property type="match status" value="1"/>
</dbReference>
<gene>
    <name evidence="9" type="ORF">AO501_21110</name>
</gene>
<evidence type="ECO:0000256" key="3">
    <source>
        <dbReference type="ARBA" id="ARBA00022487"/>
    </source>
</evidence>
<keyword evidence="3 8" id="KW-0719">Serine esterase</keyword>
<dbReference type="Gene3D" id="3.40.50.1820">
    <property type="entry name" value="alpha/beta hydrolase"/>
    <property type="match status" value="1"/>
</dbReference>
<reference evidence="9 10" key="1">
    <citation type="submission" date="2015-10" db="EMBL/GenBank/DDBJ databases">
        <title>Mycobacterium gordonae draft genome assembly.</title>
        <authorList>
            <person name="Ustinova V."/>
            <person name="Smirnova T."/>
            <person name="Blagodatskikh K."/>
            <person name="Varlamov D."/>
            <person name="Larionova E."/>
            <person name="Chernousova L."/>
        </authorList>
    </citation>
    <scope>NUCLEOTIDE SEQUENCE [LARGE SCALE GENOMIC DNA]</scope>
    <source>
        <strain evidence="9 10">CTRI 14-8773</strain>
    </source>
</reference>
<protein>
    <recommendedName>
        <fullName evidence="8">Cutinase</fullName>
        <ecNumber evidence="8">3.1.1.-</ecNumber>
    </recommendedName>
</protein>
<evidence type="ECO:0000256" key="4">
    <source>
        <dbReference type="ARBA" id="ARBA00022525"/>
    </source>
</evidence>
<name>A0A0Q2R6G5_MYCGO</name>
<dbReference type="PANTHER" id="PTHR33630:SF9">
    <property type="entry name" value="CUTINASE 4"/>
    <property type="match status" value="1"/>
</dbReference>
<dbReference type="EC" id="3.1.1.-" evidence="8"/>
<evidence type="ECO:0000313" key="10">
    <source>
        <dbReference type="Proteomes" id="UP000051677"/>
    </source>
</evidence>
<keyword evidence="6 8" id="KW-0378">Hydrolase</keyword>
<evidence type="ECO:0000256" key="5">
    <source>
        <dbReference type="ARBA" id="ARBA00022729"/>
    </source>
</evidence>
<organism evidence="9 10">
    <name type="scientific">Mycobacterium gordonae</name>
    <dbReference type="NCBI Taxonomy" id="1778"/>
    <lineage>
        <taxon>Bacteria</taxon>
        <taxon>Bacillati</taxon>
        <taxon>Actinomycetota</taxon>
        <taxon>Actinomycetes</taxon>
        <taxon>Mycobacteriales</taxon>
        <taxon>Mycobacteriaceae</taxon>
        <taxon>Mycobacterium</taxon>
    </lineage>
</organism>
<comment type="subcellular location">
    <subcellularLocation>
        <location evidence="1 8">Secreted</location>
    </subcellularLocation>
</comment>
<dbReference type="EMBL" id="LKTM01000079">
    <property type="protein sequence ID" value="KQH79678.1"/>
    <property type="molecule type" value="Genomic_DNA"/>
</dbReference>
<dbReference type="GO" id="GO:0052689">
    <property type="term" value="F:carboxylic ester hydrolase activity"/>
    <property type="evidence" value="ECO:0007669"/>
    <property type="project" value="UniProtKB-KW"/>
</dbReference>
<keyword evidence="7" id="KW-1015">Disulfide bond</keyword>
<feature type="chain" id="PRO_5039743437" description="Cutinase" evidence="8">
    <location>
        <begin position="22"/>
        <end position="211"/>
    </location>
</feature>
<dbReference type="SMART" id="SM01110">
    <property type="entry name" value="Cutinase"/>
    <property type="match status" value="1"/>
</dbReference>
<evidence type="ECO:0000256" key="6">
    <source>
        <dbReference type="ARBA" id="ARBA00022801"/>
    </source>
</evidence>
<dbReference type="PANTHER" id="PTHR33630">
    <property type="entry name" value="CUTINASE RV1984C-RELATED-RELATED"/>
    <property type="match status" value="1"/>
</dbReference>
<dbReference type="RefSeq" id="WP_055577484.1">
    <property type="nucleotide sequence ID" value="NZ_LKTM01000079.1"/>
</dbReference>
<dbReference type="Pfam" id="PF01083">
    <property type="entry name" value="Cutinase"/>
    <property type="match status" value="1"/>
</dbReference>
<dbReference type="AlphaFoldDB" id="A0A0Q2R6G5"/>
<dbReference type="Proteomes" id="UP000051677">
    <property type="component" value="Unassembled WGS sequence"/>
</dbReference>
<proteinExistence type="inferred from homology"/>
<accession>A0A0Q2R6G5</accession>
<dbReference type="InterPro" id="IPR029058">
    <property type="entry name" value="AB_hydrolase_fold"/>
</dbReference>
<dbReference type="SUPFAM" id="SSF53474">
    <property type="entry name" value="alpha/beta-Hydrolases"/>
    <property type="match status" value="1"/>
</dbReference>
<keyword evidence="5 8" id="KW-0732">Signal</keyword>
<feature type="signal peptide" evidence="8">
    <location>
        <begin position="1"/>
        <end position="21"/>
    </location>
</feature>
<evidence type="ECO:0000313" key="9">
    <source>
        <dbReference type="EMBL" id="KQH79678.1"/>
    </source>
</evidence>
<keyword evidence="4 8" id="KW-0964">Secreted</keyword>
<evidence type="ECO:0000256" key="7">
    <source>
        <dbReference type="ARBA" id="ARBA00023157"/>
    </source>
</evidence>
<dbReference type="GO" id="GO:0005576">
    <property type="term" value="C:extracellular region"/>
    <property type="evidence" value="ECO:0007669"/>
    <property type="project" value="UniProtKB-SubCell"/>
</dbReference>
<dbReference type="InterPro" id="IPR000675">
    <property type="entry name" value="Cutinase/axe"/>
</dbReference>
<evidence type="ECO:0000256" key="2">
    <source>
        <dbReference type="ARBA" id="ARBA00007534"/>
    </source>
</evidence>
<dbReference type="OrthoDB" id="3690529at2"/>